<dbReference type="InterPro" id="IPR014284">
    <property type="entry name" value="RNA_pol_sigma-70_dom"/>
</dbReference>
<feature type="domain" description="STAS" evidence="5">
    <location>
        <begin position="1"/>
        <end position="95"/>
    </location>
</feature>
<dbReference type="SUPFAM" id="SSF88659">
    <property type="entry name" value="Sigma3 and sigma4 domains of RNA polymerase sigma factors"/>
    <property type="match status" value="2"/>
</dbReference>
<dbReference type="CDD" id="cd06171">
    <property type="entry name" value="Sigma70_r4"/>
    <property type="match status" value="1"/>
</dbReference>
<dbReference type="EMBL" id="BSFP01000077">
    <property type="protein sequence ID" value="GLL06750.1"/>
    <property type="molecule type" value="Genomic_DNA"/>
</dbReference>
<keyword evidence="2" id="KW-0731">Sigma factor</keyword>
<accession>A0A9W6KT81</accession>
<evidence type="ECO:0000313" key="6">
    <source>
        <dbReference type="EMBL" id="GLL06750.1"/>
    </source>
</evidence>
<gene>
    <name evidence="6" type="ORF">GCM10017581_085000</name>
</gene>
<dbReference type="Gene3D" id="1.20.120.1810">
    <property type="match status" value="1"/>
</dbReference>
<keyword evidence="7" id="KW-1185">Reference proteome</keyword>
<protein>
    <recommendedName>
        <fullName evidence="5">STAS domain-containing protein</fullName>
    </recommendedName>
</protein>
<sequence>MTLSSRPRESLVELDGVLDYASVPYLRQVVYERFDSGCHDITVDAARARLIDAASIKVLLYLQQRAEKAGGRLRVTGARGIALTALEIAGVAKELDAYAYADLDWPEADRDRTPVDSAALHIGHGHWPVGVTELIGQLDALAPDDPRRARRRDEIIAMCLPAARNLARRYAGSGEPVGDLVQVASLGLVKAVDGFDPARGLEFGAYATPTVAGELKRYFRDRTSAVRVPRRLQELRLEMGKAREELGSTATVADLAAHLGVGEAEVAEVITAGHMQHPMSIDASAGPESDDATIADGVGGDDPGFGLVDLRVSLPAVISSLPEREQRIIALRFYGNLSQSEIAARLGLSQMHISRLLTHALSFLRRRLSEGG</sequence>
<reference evidence="6" key="2">
    <citation type="submission" date="2023-01" db="EMBL/GenBank/DDBJ databases">
        <authorList>
            <person name="Sun Q."/>
            <person name="Evtushenko L."/>
        </authorList>
    </citation>
    <scope>NUCLEOTIDE SEQUENCE</scope>
    <source>
        <strain evidence="6">VKM Ac-1321</strain>
    </source>
</reference>
<proteinExistence type="predicted"/>
<evidence type="ECO:0000256" key="1">
    <source>
        <dbReference type="ARBA" id="ARBA00023015"/>
    </source>
</evidence>
<dbReference type="InterPro" id="IPR000943">
    <property type="entry name" value="RNA_pol_sigma70"/>
</dbReference>
<dbReference type="GO" id="GO:0016987">
    <property type="term" value="F:sigma factor activity"/>
    <property type="evidence" value="ECO:0007669"/>
    <property type="project" value="UniProtKB-KW"/>
</dbReference>
<dbReference type="InterPro" id="IPR036388">
    <property type="entry name" value="WH-like_DNA-bd_sf"/>
</dbReference>
<dbReference type="PRINTS" id="PR00046">
    <property type="entry name" value="SIGMA70FCT"/>
</dbReference>
<dbReference type="InterPro" id="IPR013324">
    <property type="entry name" value="RNA_pol_sigma_r3/r4-like"/>
</dbReference>
<dbReference type="InterPro" id="IPR007627">
    <property type="entry name" value="RNA_pol_sigma70_r2"/>
</dbReference>
<evidence type="ECO:0000256" key="2">
    <source>
        <dbReference type="ARBA" id="ARBA00023082"/>
    </source>
</evidence>
<evidence type="ECO:0000259" key="5">
    <source>
        <dbReference type="PROSITE" id="PS50801"/>
    </source>
</evidence>
<dbReference type="Proteomes" id="UP001143480">
    <property type="component" value="Unassembled WGS sequence"/>
</dbReference>
<dbReference type="GO" id="GO:0003677">
    <property type="term" value="F:DNA binding"/>
    <property type="evidence" value="ECO:0007669"/>
    <property type="project" value="UniProtKB-KW"/>
</dbReference>
<evidence type="ECO:0000256" key="3">
    <source>
        <dbReference type="ARBA" id="ARBA00023125"/>
    </source>
</evidence>
<reference evidence="6" key="1">
    <citation type="journal article" date="2014" name="Int. J. Syst. Evol. Microbiol.">
        <title>Complete genome sequence of Corynebacterium casei LMG S-19264T (=DSM 44701T), isolated from a smear-ripened cheese.</title>
        <authorList>
            <consortium name="US DOE Joint Genome Institute (JGI-PGF)"/>
            <person name="Walter F."/>
            <person name="Albersmeier A."/>
            <person name="Kalinowski J."/>
            <person name="Ruckert C."/>
        </authorList>
    </citation>
    <scope>NUCLEOTIDE SEQUENCE</scope>
    <source>
        <strain evidence="6">VKM Ac-1321</strain>
    </source>
</reference>
<dbReference type="PROSITE" id="PS50801">
    <property type="entry name" value="STAS"/>
    <property type="match status" value="1"/>
</dbReference>
<organism evidence="6 7">
    <name type="scientific">Dactylosporangium matsuzakiense</name>
    <dbReference type="NCBI Taxonomy" id="53360"/>
    <lineage>
        <taxon>Bacteria</taxon>
        <taxon>Bacillati</taxon>
        <taxon>Actinomycetota</taxon>
        <taxon>Actinomycetes</taxon>
        <taxon>Micromonosporales</taxon>
        <taxon>Micromonosporaceae</taxon>
        <taxon>Dactylosporangium</taxon>
    </lineage>
</organism>
<dbReference type="PANTHER" id="PTHR30385">
    <property type="entry name" value="SIGMA FACTOR F FLAGELLAR"/>
    <property type="match status" value="1"/>
</dbReference>
<dbReference type="AlphaFoldDB" id="A0A9W6KT81"/>
<dbReference type="Pfam" id="PF04542">
    <property type="entry name" value="Sigma70_r2"/>
    <property type="match status" value="1"/>
</dbReference>
<dbReference type="NCBIfam" id="TIGR02937">
    <property type="entry name" value="sigma70-ECF"/>
    <property type="match status" value="1"/>
</dbReference>
<keyword evidence="1" id="KW-0805">Transcription regulation</keyword>
<keyword evidence="3" id="KW-0238">DNA-binding</keyword>
<dbReference type="GO" id="GO:0006352">
    <property type="term" value="P:DNA-templated transcription initiation"/>
    <property type="evidence" value="ECO:0007669"/>
    <property type="project" value="InterPro"/>
</dbReference>
<dbReference type="InterPro" id="IPR036513">
    <property type="entry name" value="STAS_dom_sf"/>
</dbReference>
<dbReference type="CDD" id="cd07043">
    <property type="entry name" value="STAS_anti-anti-sigma_factors"/>
    <property type="match status" value="1"/>
</dbReference>
<dbReference type="Gene3D" id="3.30.750.24">
    <property type="entry name" value="STAS domain"/>
    <property type="match status" value="1"/>
</dbReference>
<evidence type="ECO:0000313" key="7">
    <source>
        <dbReference type="Proteomes" id="UP001143480"/>
    </source>
</evidence>
<dbReference type="Pfam" id="PF13466">
    <property type="entry name" value="STAS_2"/>
    <property type="match status" value="1"/>
</dbReference>
<dbReference type="InterPro" id="IPR007630">
    <property type="entry name" value="RNA_pol_sigma70_r4"/>
</dbReference>
<dbReference type="Pfam" id="PF04545">
    <property type="entry name" value="Sigma70_r4"/>
    <property type="match status" value="1"/>
</dbReference>
<dbReference type="InterPro" id="IPR058548">
    <property type="entry name" value="MlaB-like_STAS"/>
</dbReference>
<dbReference type="PANTHER" id="PTHR30385:SF4">
    <property type="entry name" value="RNA POLYMERASE SIGMA-E FACTOR"/>
    <property type="match status" value="1"/>
</dbReference>
<dbReference type="SUPFAM" id="SSF52091">
    <property type="entry name" value="SpoIIaa-like"/>
    <property type="match status" value="1"/>
</dbReference>
<evidence type="ECO:0000256" key="4">
    <source>
        <dbReference type="ARBA" id="ARBA00023163"/>
    </source>
</evidence>
<dbReference type="InterPro" id="IPR002645">
    <property type="entry name" value="STAS_dom"/>
</dbReference>
<dbReference type="SUPFAM" id="SSF88946">
    <property type="entry name" value="Sigma2 domain of RNA polymerase sigma factors"/>
    <property type="match status" value="1"/>
</dbReference>
<name>A0A9W6KT81_9ACTN</name>
<comment type="caution">
    <text evidence="6">The sequence shown here is derived from an EMBL/GenBank/DDBJ whole genome shotgun (WGS) entry which is preliminary data.</text>
</comment>
<dbReference type="InterPro" id="IPR013325">
    <property type="entry name" value="RNA_pol_sigma_r2"/>
</dbReference>
<dbReference type="Gene3D" id="1.10.10.10">
    <property type="entry name" value="Winged helix-like DNA-binding domain superfamily/Winged helix DNA-binding domain"/>
    <property type="match status" value="2"/>
</dbReference>
<keyword evidence="4" id="KW-0804">Transcription</keyword>